<gene>
    <name evidence="2" type="ORF">METZ01_LOCUS140011</name>
</gene>
<dbReference type="InterPro" id="IPR050483">
    <property type="entry name" value="CoA-transferase_III_domain"/>
</dbReference>
<protein>
    <recommendedName>
        <fullName evidence="3">CoA transferase</fullName>
    </recommendedName>
</protein>
<dbReference type="Gene3D" id="3.30.1540.10">
    <property type="entry name" value="formyl-coa transferase, domain 3"/>
    <property type="match status" value="1"/>
</dbReference>
<reference evidence="2" key="1">
    <citation type="submission" date="2018-05" db="EMBL/GenBank/DDBJ databases">
        <authorList>
            <person name="Lanie J.A."/>
            <person name="Ng W.-L."/>
            <person name="Kazmierczak K.M."/>
            <person name="Andrzejewski T.M."/>
            <person name="Davidsen T.M."/>
            <person name="Wayne K.J."/>
            <person name="Tettelin H."/>
            <person name="Glass J.I."/>
            <person name="Rusch D."/>
            <person name="Podicherti R."/>
            <person name="Tsui H.-C.T."/>
            <person name="Winkler M.E."/>
        </authorList>
    </citation>
    <scope>NUCLEOTIDE SEQUENCE</scope>
</reference>
<evidence type="ECO:0008006" key="3">
    <source>
        <dbReference type="Google" id="ProtNLM"/>
    </source>
</evidence>
<dbReference type="GO" id="GO:0008410">
    <property type="term" value="F:CoA-transferase activity"/>
    <property type="evidence" value="ECO:0007669"/>
    <property type="project" value="TreeGrafter"/>
</dbReference>
<dbReference type="SUPFAM" id="SSF89796">
    <property type="entry name" value="CoA-transferase family III (CaiB/BaiF)"/>
    <property type="match status" value="1"/>
</dbReference>
<dbReference type="PANTHER" id="PTHR48207:SF3">
    <property type="entry name" value="SUCCINATE--HYDROXYMETHYLGLUTARATE COA-TRANSFERASE"/>
    <property type="match status" value="1"/>
</dbReference>
<proteinExistence type="predicted"/>
<dbReference type="InterPro" id="IPR003673">
    <property type="entry name" value="CoA-Trfase_fam_III"/>
</dbReference>
<evidence type="ECO:0000313" key="2">
    <source>
        <dbReference type="EMBL" id="SVA87157.1"/>
    </source>
</evidence>
<dbReference type="AlphaFoldDB" id="A0A381ZEG5"/>
<dbReference type="EMBL" id="UINC01020854">
    <property type="protein sequence ID" value="SVA87157.1"/>
    <property type="molecule type" value="Genomic_DNA"/>
</dbReference>
<dbReference type="Gene3D" id="3.40.50.10540">
    <property type="entry name" value="Crotonobetainyl-coa:carnitine coa-transferase, domain 1"/>
    <property type="match status" value="1"/>
</dbReference>
<dbReference type="InterPro" id="IPR044855">
    <property type="entry name" value="CoA-Trfase_III_dom3_sf"/>
</dbReference>
<evidence type="ECO:0000256" key="1">
    <source>
        <dbReference type="ARBA" id="ARBA00022679"/>
    </source>
</evidence>
<dbReference type="Pfam" id="PF02515">
    <property type="entry name" value="CoA_transf_3"/>
    <property type="match status" value="1"/>
</dbReference>
<dbReference type="InterPro" id="IPR023606">
    <property type="entry name" value="CoA-Trfase_III_dom_1_sf"/>
</dbReference>
<sequence>MPLTALGKFRVLDLSSDIAGAYCSKLFADYGADVIKIEPPDTGDPTRQMAPFFKDDPHIEKSLVFFYLNCNKRSLTLDLATDDGHAVFLDLIAKSDALICANPHDHLENLGLGYDRLQRENEQLVVTTITPFGNSGPYRKYLGSDLLYYAMSGMMYTSGAYSREPLKHGHPQSYYMGGITAAYSTLAALFSRNFTGVGQHVDLSLQECVAAHHYDSAARYSYTGTVERRSPIIESGSTKGTRFEGIVKAKDGYVSPTMQKGRPTAPFSEYASLLGLSNTNDARFSNRQTIAEHRQELDEIVLPAIENWPKMDYYNTFMNEGFVAGVVQTPEDLLNCPQLEERGFYSEVHHPIIGTVKIPGEIFRLPNCPWALRTPAPLLGQHTEEVLRNLLNYPEDKLSKLIQSKVV</sequence>
<dbReference type="PANTHER" id="PTHR48207">
    <property type="entry name" value="SUCCINATE--HYDROXYMETHYLGLUTARATE COA-TRANSFERASE"/>
    <property type="match status" value="1"/>
</dbReference>
<keyword evidence="1" id="KW-0808">Transferase</keyword>
<name>A0A381ZEG5_9ZZZZ</name>
<organism evidence="2">
    <name type="scientific">marine metagenome</name>
    <dbReference type="NCBI Taxonomy" id="408172"/>
    <lineage>
        <taxon>unclassified sequences</taxon>
        <taxon>metagenomes</taxon>
        <taxon>ecological metagenomes</taxon>
    </lineage>
</organism>
<accession>A0A381ZEG5</accession>